<evidence type="ECO:0000313" key="2">
    <source>
        <dbReference type="Proteomes" id="UP000000715"/>
    </source>
</evidence>
<dbReference type="Proteomes" id="UP000000715">
    <property type="component" value="Unplaced"/>
</dbReference>
<dbReference type="CTD" id="122258"/>
<feature type="chain" id="PRO_5035742627" evidence="1">
    <location>
        <begin position="23"/>
        <end position="165"/>
    </location>
</feature>
<dbReference type="PROSITE" id="PS51257">
    <property type="entry name" value="PROKAR_LIPOPROTEIN"/>
    <property type="match status" value="1"/>
</dbReference>
<reference evidence="3" key="1">
    <citation type="submission" date="2025-08" db="UniProtKB">
        <authorList>
            <consortium name="RefSeq"/>
        </authorList>
    </citation>
    <scope>IDENTIFICATION</scope>
    <source>
        <tissue evidence="3">Brain</tissue>
    </source>
</reference>
<feature type="signal peptide" evidence="1">
    <location>
        <begin position="1"/>
        <end position="22"/>
    </location>
</feature>
<keyword evidence="2" id="KW-1185">Reference proteome</keyword>
<dbReference type="GeneID" id="123392389"/>
<evidence type="ECO:0000256" key="1">
    <source>
        <dbReference type="SAM" id="SignalP"/>
    </source>
</evidence>
<name>A0A8U0S8T5_MUSPF</name>
<sequence>MAGSRGVTLFVLLLSCWREARLQPVKIFSGRTTLTPSNLKILDENVAGVFDEILVQEILDPSNSSLLITQRPPPKPTAIMRKESVATKKSVKTDVRKDHGKEVSSGNEDRLFFNEEEKETIFQIKSLAALEKIIDNLRRTLGKTLKQKIKKHKYLFGKTKQLKRK</sequence>
<evidence type="ECO:0000313" key="3">
    <source>
        <dbReference type="RefSeq" id="XP_044937232.1"/>
    </source>
</evidence>
<organism evidence="2 3">
    <name type="scientific">Mustela putorius furo</name>
    <name type="common">European domestic ferret</name>
    <name type="synonym">Mustela furo</name>
    <dbReference type="NCBI Taxonomy" id="9669"/>
    <lineage>
        <taxon>Eukaryota</taxon>
        <taxon>Metazoa</taxon>
        <taxon>Chordata</taxon>
        <taxon>Craniata</taxon>
        <taxon>Vertebrata</taxon>
        <taxon>Euteleostomi</taxon>
        <taxon>Mammalia</taxon>
        <taxon>Eutheria</taxon>
        <taxon>Laurasiatheria</taxon>
        <taxon>Carnivora</taxon>
        <taxon>Caniformia</taxon>
        <taxon>Musteloidea</taxon>
        <taxon>Mustelidae</taxon>
        <taxon>Mustelinae</taxon>
        <taxon>Mustela</taxon>
    </lineage>
</organism>
<protein>
    <submittedName>
        <fullName evidence="3">Sperm acrosome-associated protein 7</fullName>
    </submittedName>
</protein>
<dbReference type="InterPro" id="IPR029301">
    <property type="entry name" value="SPACA7"/>
</dbReference>
<accession>A0A8U0S8T5</accession>
<proteinExistence type="predicted"/>
<dbReference type="Pfam" id="PF15307">
    <property type="entry name" value="SPACA7"/>
    <property type="match status" value="1"/>
</dbReference>
<dbReference type="RefSeq" id="XP_044937232.1">
    <property type="nucleotide sequence ID" value="XM_045081297.1"/>
</dbReference>
<dbReference type="OrthoDB" id="9807163at2759"/>
<gene>
    <name evidence="3" type="primary">SPACA7</name>
</gene>
<dbReference type="GO" id="GO:0001669">
    <property type="term" value="C:acrosomal vesicle"/>
    <property type="evidence" value="ECO:0007669"/>
    <property type="project" value="InterPro"/>
</dbReference>
<dbReference type="AlphaFoldDB" id="A0A8U0S8T5"/>
<keyword evidence="1" id="KW-0732">Signal</keyword>